<name>A0A7J8VPX3_9ROSI</name>
<protein>
    <submittedName>
        <fullName evidence="2">Uncharacterized protein</fullName>
    </submittedName>
</protein>
<proteinExistence type="predicted"/>
<keyword evidence="1" id="KW-1133">Transmembrane helix</keyword>
<dbReference type="EMBL" id="JABFAB010000011">
    <property type="protein sequence ID" value="MBA0664818.1"/>
    <property type="molecule type" value="Genomic_DNA"/>
</dbReference>
<dbReference type="Proteomes" id="UP000593573">
    <property type="component" value="Unassembled WGS sequence"/>
</dbReference>
<keyword evidence="1" id="KW-0472">Membrane</keyword>
<sequence length="110" mass="12985">MVADIDTFDSILCCIVFILSYILQNGDDSVDRKLENETMAAFVSYFSSSPALIYIATLWFYDLTDFDPDFTDFNYIVMQVQTLLQQIVSSYFELFWYSIRNFRTINFKQI</sequence>
<evidence type="ECO:0000313" key="2">
    <source>
        <dbReference type="EMBL" id="MBA0664818.1"/>
    </source>
</evidence>
<evidence type="ECO:0000313" key="3">
    <source>
        <dbReference type="Proteomes" id="UP000593573"/>
    </source>
</evidence>
<feature type="transmembrane region" description="Helical" evidence="1">
    <location>
        <begin position="73"/>
        <end position="99"/>
    </location>
</feature>
<reference evidence="2 3" key="1">
    <citation type="journal article" date="2019" name="Genome Biol. Evol.">
        <title>Insights into the evolution of the New World diploid cottons (Gossypium, subgenus Houzingenia) based on genome sequencing.</title>
        <authorList>
            <person name="Grover C.E."/>
            <person name="Arick M.A. 2nd"/>
            <person name="Thrash A."/>
            <person name="Conover J.L."/>
            <person name="Sanders W.S."/>
            <person name="Peterson D.G."/>
            <person name="Frelichowski J.E."/>
            <person name="Scheffler J.A."/>
            <person name="Scheffler B.E."/>
            <person name="Wendel J.F."/>
        </authorList>
    </citation>
    <scope>NUCLEOTIDE SEQUENCE [LARGE SCALE GENOMIC DNA]</scope>
    <source>
        <strain evidence="2">57</strain>
        <tissue evidence="2">Leaf</tissue>
    </source>
</reference>
<keyword evidence="1" id="KW-0812">Transmembrane</keyword>
<accession>A0A7J8VPX3</accession>
<dbReference type="OrthoDB" id="982959at2759"/>
<gene>
    <name evidence="2" type="ORF">Goklo_004767</name>
</gene>
<keyword evidence="3" id="KW-1185">Reference proteome</keyword>
<dbReference type="AlphaFoldDB" id="A0A7J8VPX3"/>
<evidence type="ECO:0000256" key="1">
    <source>
        <dbReference type="SAM" id="Phobius"/>
    </source>
</evidence>
<comment type="caution">
    <text evidence="2">The sequence shown here is derived from an EMBL/GenBank/DDBJ whole genome shotgun (WGS) entry which is preliminary data.</text>
</comment>
<feature type="transmembrane region" description="Helical" evidence="1">
    <location>
        <begin position="42"/>
        <end position="61"/>
    </location>
</feature>
<organism evidence="2 3">
    <name type="scientific">Gossypium klotzschianum</name>
    <dbReference type="NCBI Taxonomy" id="34286"/>
    <lineage>
        <taxon>Eukaryota</taxon>
        <taxon>Viridiplantae</taxon>
        <taxon>Streptophyta</taxon>
        <taxon>Embryophyta</taxon>
        <taxon>Tracheophyta</taxon>
        <taxon>Spermatophyta</taxon>
        <taxon>Magnoliopsida</taxon>
        <taxon>eudicotyledons</taxon>
        <taxon>Gunneridae</taxon>
        <taxon>Pentapetalae</taxon>
        <taxon>rosids</taxon>
        <taxon>malvids</taxon>
        <taxon>Malvales</taxon>
        <taxon>Malvaceae</taxon>
        <taxon>Malvoideae</taxon>
        <taxon>Gossypium</taxon>
    </lineage>
</organism>